<dbReference type="OrthoDB" id="978939at2"/>
<protein>
    <submittedName>
        <fullName evidence="2">Membrane protein</fullName>
    </submittedName>
</protein>
<keyword evidence="3" id="KW-1185">Reference proteome</keyword>
<organism evidence="2 3">
    <name type="scientific">Neisseria bacilliformis ATCC BAA-1200</name>
    <dbReference type="NCBI Taxonomy" id="888742"/>
    <lineage>
        <taxon>Bacteria</taxon>
        <taxon>Pseudomonadati</taxon>
        <taxon>Pseudomonadota</taxon>
        <taxon>Betaproteobacteria</taxon>
        <taxon>Neisseriales</taxon>
        <taxon>Neisseriaceae</taxon>
        <taxon>Neisseria</taxon>
    </lineage>
</organism>
<evidence type="ECO:0000313" key="3">
    <source>
        <dbReference type="Proteomes" id="UP000004105"/>
    </source>
</evidence>
<dbReference type="EMBL" id="AFAY01000017">
    <property type="protein sequence ID" value="EGF11421.1"/>
    <property type="molecule type" value="Genomic_DNA"/>
</dbReference>
<reference evidence="2 3" key="1">
    <citation type="submission" date="2011-02" db="EMBL/GenBank/DDBJ databases">
        <authorList>
            <person name="Muzny D."/>
            <person name="Qin X."/>
            <person name="Deng J."/>
            <person name="Jiang H."/>
            <person name="Liu Y."/>
            <person name="Qu J."/>
            <person name="Song X.-Z."/>
            <person name="Zhang L."/>
            <person name="Thornton R."/>
            <person name="Coyle M."/>
            <person name="Francisco L."/>
            <person name="Jackson L."/>
            <person name="Javaid M."/>
            <person name="Korchina V."/>
            <person name="Kovar C."/>
            <person name="Mata R."/>
            <person name="Mathew T."/>
            <person name="Ngo R."/>
            <person name="Nguyen L."/>
            <person name="Nguyen N."/>
            <person name="Okwuonu G."/>
            <person name="Ongeri F."/>
            <person name="Pham C."/>
            <person name="Simmons D."/>
            <person name="Wilczek-Boney K."/>
            <person name="Hale W."/>
            <person name="Jakkamsetti A."/>
            <person name="Pham P."/>
            <person name="Ruth R."/>
            <person name="San Lucas F."/>
            <person name="Warren J."/>
            <person name="Zhang J."/>
            <person name="Zhao Z."/>
            <person name="Zhou C."/>
            <person name="Zhu D."/>
            <person name="Lee S."/>
            <person name="Bess C."/>
            <person name="Blankenburg K."/>
            <person name="Forbes L."/>
            <person name="Fu Q."/>
            <person name="Gubbala S."/>
            <person name="Hirani K."/>
            <person name="Jayaseelan J.C."/>
            <person name="Lara F."/>
            <person name="Munidasa M."/>
            <person name="Palculict T."/>
            <person name="Patil S."/>
            <person name="Pu L.-L."/>
            <person name="Saada N."/>
            <person name="Tang L."/>
            <person name="Weissenberger G."/>
            <person name="Zhu Y."/>
            <person name="Hemphill L."/>
            <person name="Shang Y."/>
            <person name="Youmans B."/>
            <person name="Ayvaz T."/>
            <person name="Ross M."/>
            <person name="Santibanez J."/>
            <person name="Aqrawi P."/>
            <person name="Gross S."/>
            <person name="Joshi V."/>
            <person name="Fowler G."/>
            <person name="Nazareth L."/>
            <person name="Reid J."/>
            <person name="Worley K."/>
            <person name="Petrosino J."/>
            <person name="Highlander S."/>
            <person name="Gibbs R."/>
        </authorList>
    </citation>
    <scope>NUCLEOTIDE SEQUENCE [LARGE SCALE GENOMIC DNA]</scope>
    <source>
        <strain evidence="2 3">ATCC BAA-1200</strain>
    </source>
</reference>
<dbReference type="RefSeq" id="WP_007341886.1">
    <property type="nucleotide sequence ID" value="NZ_GL878494.1"/>
</dbReference>
<dbReference type="HOGENOM" id="CLU_1049138_0_0_4"/>
<gene>
    <name evidence="2" type="ORF">HMPREF9123_0875</name>
</gene>
<name>F2BAX1_9NEIS</name>
<dbReference type="Proteomes" id="UP000004105">
    <property type="component" value="Unassembled WGS sequence"/>
</dbReference>
<comment type="caution">
    <text evidence="2">The sequence shown here is derived from an EMBL/GenBank/DDBJ whole genome shotgun (WGS) entry which is preliminary data.</text>
</comment>
<evidence type="ECO:0000256" key="1">
    <source>
        <dbReference type="SAM" id="Coils"/>
    </source>
</evidence>
<keyword evidence="1" id="KW-0175">Coiled coil</keyword>
<sequence>MNKIIVAVFNQETEAAKLLNSLSELHRDGRISVYGTTVFAKDADGKISVKQLDGGSGAATLTGLLFGGLVGALAGPVGLLAGMALGGLGGSLVDLEDAGIDARFADEVAKVLTPGKVAVLADIQEEWTAPLDEAVAAAGGLLYRRNKADIADIQWQRDLAAYNAELDALEAELKTAAAEDKAKLQQHIADVKQKIADTQSAWQGKWEKTKQDAEAKLKTLQAQREAASAERKAKIDARIDAVKADLAERGSKLEKAGELVKEALKK</sequence>
<dbReference type="Pfam" id="PF06897">
    <property type="entry name" value="DUF1269"/>
    <property type="match status" value="1"/>
</dbReference>
<proteinExistence type="predicted"/>
<evidence type="ECO:0000313" key="2">
    <source>
        <dbReference type="EMBL" id="EGF11421.1"/>
    </source>
</evidence>
<dbReference type="InterPro" id="IPR009200">
    <property type="entry name" value="DUF1269_membrane"/>
</dbReference>
<dbReference type="AlphaFoldDB" id="F2BAX1"/>
<feature type="coiled-coil region" evidence="1">
    <location>
        <begin position="152"/>
        <end position="237"/>
    </location>
</feature>
<accession>F2BAX1</accession>